<dbReference type="Proteomes" id="UP001160625">
    <property type="component" value="Unassembled WGS sequence"/>
</dbReference>
<keyword evidence="3" id="KW-1185">Reference proteome</keyword>
<dbReference type="InterPro" id="IPR022061">
    <property type="entry name" value="DUF3617"/>
</dbReference>
<dbReference type="EMBL" id="JARYGZ010000005">
    <property type="protein sequence ID" value="MDH7640950.1"/>
    <property type="molecule type" value="Genomic_DNA"/>
</dbReference>
<comment type="caution">
    <text evidence="2">The sequence shown here is derived from an EMBL/GenBank/DDBJ whole genome shotgun (WGS) entry which is preliminary data.</text>
</comment>
<reference evidence="2" key="1">
    <citation type="submission" date="2023-04" db="EMBL/GenBank/DDBJ databases">
        <title>Sphingomonas sp. MAHUQ-71 isolated from rice field.</title>
        <authorList>
            <person name="Huq M.A."/>
        </authorList>
    </citation>
    <scope>NUCLEOTIDE SEQUENCE</scope>
    <source>
        <strain evidence="2">MAHUQ-71</strain>
    </source>
</reference>
<gene>
    <name evidence="2" type="ORF">QGN17_19610</name>
</gene>
<sequence>MRSIAPITIVALLALAACNKPGSDSVSMKNASLEDVAKTQKAKIQPGEWEVTVEMVDQKITGGPANMPTPPRLPPQTMKTCITPEQVNRPEGMFSGGMDGLKKNCTYDSFSMADGKIDAKMHCAMPSGMKIEATNTGTFSPTEISSDSNSTVTGLPGGMTSSSHTRMSAKRVGECAAGAAPAAVSNAAG</sequence>
<accession>A0ABT6N767</accession>
<proteinExistence type="predicted"/>
<name>A0ABT6N767_9SPHN</name>
<protein>
    <submittedName>
        <fullName evidence="2">DUF3617 domain-containing protein</fullName>
    </submittedName>
</protein>
<feature type="chain" id="PRO_5046430306" evidence="1">
    <location>
        <begin position="17"/>
        <end position="189"/>
    </location>
</feature>
<dbReference type="PROSITE" id="PS51257">
    <property type="entry name" value="PROKAR_LIPOPROTEIN"/>
    <property type="match status" value="1"/>
</dbReference>
<evidence type="ECO:0000256" key="1">
    <source>
        <dbReference type="SAM" id="SignalP"/>
    </source>
</evidence>
<evidence type="ECO:0000313" key="3">
    <source>
        <dbReference type="Proteomes" id="UP001160625"/>
    </source>
</evidence>
<dbReference type="Pfam" id="PF12276">
    <property type="entry name" value="DUF3617"/>
    <property type="match status" value="1"/>
</dbReference>
<feature type="signal peptide" evidence="1">
    <location>
        <begin position="1"/>
        <end position="16"/>
    </location>
</feature>
<evidence type="ECO:0000313" key="2">
    <source>
        <dbReference type="EMBL" id="MDH7640950.1"/>
    </source>
</evidence>
<keyword evidence="1" id="KW-0732">Signal</keyword>
<organism evidence="2 3">
    <name type="scientific">Sphingomonas oryzagri</name>
    <dbReference type="NCBI Taxonomy" id="3042314"/>
    <lineage>
        <taxon>Bacteria</taxon>
        <taxon>Pseudomonadati</taxon>
        <taxon>Pseudomonadota</taxon>
        <taxon>Alphaproteobacteria</taxon>
        <taxon>Sphingomonadales</taxon>
        <taxon>Sphingomonadaceae</taxon>
        <taxon>Sphingomonas</taxon>
    </lineage>
</organism>
<dbReference type="RefSeq" id="WP_281046296.1">
    <property type="nucleotide sequence ID" value="NZ_JARYGZ010000005.1"/>
</dbReference>